<evidence type="ECO:0000313" key="1">
    <source>
        <dbReference type="EMBL" id="EGX53434.1"/>
    </source>
</evidence>
<dbReference type="Proteomes" id="UP000008784">
    <property type="component" value="Unassembled WGS sequence"/>
</dbReference>
<protein>
    <submittedName>
        <fullName evidence="1">Uncharacterized protein</fullName>
    </submittedName>
</protein>
<name>G1X099_ARTOA</name>
<reference evidence="1 2" key="1">
    <citation type="journal article" date="2011" name="PLoS Pathog.">
        <title>Genomic and proteomic analyses of the fungus Arthrobotrys oligospora provide insights into nematode-trap formation.</title>
        <authorList>
            <person name="Yang J."/>
            <person name="Wang L."/>
            <person name="Ji X."/>
            <person name="Feng Y."/>
            <person name="Li X."/>
            <person name="Zou C."/>
            <person name="Xu J."/>
            <person name="Ren Y."/>
            <person name="Mi Q."/>
            <person name="Wu J."/>
            <person name="Liu S."/>
            <person name="Liu Y."/>
            <person name="Huang X."/>
            <person name="Wang H."/>
            <person name="Niu X."/>
            <person name="Li J."/>
            <person name="Liang L."/>
            <person name="Luo Y."/>
            <person name="Ji K."/>
            <person name="Zhou W."/>
            <person name="Yu Z."/>
            <person name="Li G."/>
            <person name="Liu Y."/>
            <person name="Li L."/>
            <person name="Qiao M."/>
            <person name="Feng L."/>
            <person name="Zhang K.-Q."/>
        </authorList>
    </citation>
    <scope>NUCLEOTIDE SEQUENCE [LARGE SCALE GENOMIC DNA]</scope>
    <source>
        <strain evidence="2">ATCC 24927 / CBS 115.81 / DSM 1491</strain>
    </source>
</reference>
<dbReference type="RefSeq" id="XP_011117911.1">
    <property type="nucleotide sequence ID" value="XM_011119609.1"/>
</dbReference>
<dbReference type="EMBL" id="ADOT01000012">
    <property type="protein sequence ID" value="EGX53434.1"/>
    <property type="molecule type" value="Genomic_DNA"/>
</dbReference>
<proteinExistence type="predicted"/>
<accession>G1X099</accession>
<dbReference type="InParanoid" id="G1X099"/>
<evidence type="ECO:0000313" key="2">
    <source>
        <dbReference type="Proteomes" id="UP000008784"/>
    </source>
</evidence>
<dbReference type="OrthoDB" id="5419987at2759"/>
<dbReference type="HOGENOM" id="CLU_2739552_0_0_1"/>
<dbReference type="GeneID" id="22888821"/>
<dbReference type="AlphaFoldDB" id="G1X099"/>
<gene>
    <name evidence="1" type="ORF">AOL_s00006g300</name>
</gene>
<keyword evidence="2" id="KW-1185">Reference proteome</keyword>
<organism evidence="1 2">
    <name type="scientific">Arthrobotrys oligospora (strain ATCC 24927 / CBS 115.81 / DSM 1491)</name>
    <name type="common">Nematode-trapping fungus</name>
    <name type="synonym">Didymozoophaga oligospora</name>
    <dbReference type="NCBI Taxonomy" id="756982"/>
    <lineage>
        <taxon>Eukaryota</taxon>
        <taxon>Fungi</taxon>
        <taxon>Dikarya</taxon>
        <taxon>Ascomycota</taxon>
        <taxon>Pezizomycotina</taxon>
        <taxon>Orbiliomycetes</taxon>
        <taxon>Orbiliales</taxon>
        <taxon>Orbiliaceae</taxon>
        <taxon>Orbilia</taxon>
        <taxon>Orbilia oligospora</taxon>
    </lineage>
</organism>
<comment type="caution">
    <text evidence="1">The sequence shown here is derived from an EMBL/GenBank/DDBJ whole genome shotgun (WGS) entry which is preliminary data.</text>
</comment>
<sequence length="71" mass="8096">MDPQNFGEFSTLEERDWQPAIALPIDPKPRIQELRTMLNDPATCQEQIPNIKAAIEALESDEKPELVYQDG</sequence>
<dbReference type="STRING" id="756982.G1X099"/>